<gene>
    <name evidence="1" type="ORF">UV20_C0050G0008</name>
</gene>
<dbReference type="EMBL" id="LCDO01000050">
    <property type="protein sequence ID" value="KKS53511.1"/>
    <property type="molecule type" value="Genomic_DNA"/>
</dbReference>
<name>A0A0G1C4D7_9BACT</name>
<evidence type="ECO:0000313" key="2">
    <source>
        <dbReference type="Proteomes" id="UP000034837"/>
    </source>
</evidence>
<organism evidence="1 2">
    <name type="scientific">Candidatus Magasanikbacteria bacterium GW2011_GWA2_42_32</name>
    <dbReference type="NCBI Taxonomy" id="1619039"/>
    <lineage>
        <taxon>Bacteria</taxon>
        <taxon>Candidatus Magasanikiibacteriota</taxon>
    </lineage>
</organism>
<evidence type="ECO:0000313" key="1">
    <source>
        <dbReference type="EMBL" id="KKS53511.1"/>
    </source>
</evidence>
<comment type="caution">
    <text evidence="1">The sequence shown here is derived from an EMBL/GenBank/DDBJ whole genome shotgun (WGS) entry which is preliminary data.</text>
</comment>
<dbReference type="AlphaFoldDB" id="A0A0G1C4D7"/>
<protein>
    <submittedName>
        <fullName evidence="1">Uncharacterized protein</fullName>
    </submittedName>
</protein>
<reference evidence="1 2" key="1">
    <citation type="journal article" date="2015" name="Nature">
        <title>rRNA introns, odd ribosomes, and small enigmatic genomes across a large radiation of phyla.</title>
        <authorList>
            <person name="Brown C.T."/>
            <person name="Hug L.A."/>
            <person name="Thomas B.C."/>
            <person name="Sharon I."/>
            <person name="Castelle C.J."/>
            <person name="Singh A."/>
            <person name="Wilkins M.J."/>
            <person name="Williams K.H."/>
            <person name="Banfield J.F."/>
        </authorList>
    </citation>
    <scope>NUCLEOTIDE SEQUENCE [LARGE SCALE GENOMIC DNA]</scope>
</reference>
<dbReference type="Proteomes" id="UP000034837">
    <property type="component" value="Unassembled WGS sequence"/>
</dbReference>
<proteinExistence type="predicted"/>
<accession>A0A0G1C4D7</accession>
<sequence>MSEDQISQDVINLVIARLQTIPSNVSVSIGGEGSYTIEQLIERIKKQDEVGKKMVEMQLAYIRSLGKVATAA</sequence>